<reference evidence="2 3" key="1">
    <citation type="submission" date="2018-08" db="EMBL/GenBank/DDBJ databases">
        <authorList>
            <person name="Muller C M."/>
        </authorList>
    </citation>
    <scope>NUCLEOTIDE SEQUENCE [LARGE SCALE GENOMIC DNA]</scope>
</reference>
<name>A0A9X9QCI4_BLUGR</name>
<dbReference type="EMBL" id="LR026988">
    <property type="protein sequence ID" value="VDB86330.1"/>
    <property type="molecule type" value="Genomic_DNA"/>
</dbReference>
<evidence type="ECO:0000256" key="1">
    <source>
        <dbReference type="SAM" id="MobiDB-lite"/>
    </source>
</evidence>
<organism evidence="2 3">
    <name type="scientific">Blumeria graminis f. sp. tritici</name>
    <dbReference type="NCBI Taxonomy" id="62690"/>
    <lineage>
        <taxon>Eukaryota</taxon>
        <taxon>Fungi</taxon>
        <taxon>Dikarya</taxon>
        <taxon>Ascomycota</taxon>
        <taxon>Pezizomycotina</taxon>
        <taxon>Leotiomycetes</taxon>
        <taxon>Erysiphales</taxon>
        <taxon>Erysiphaceae</taxon>
        <taxon>Blumeria</taxon>
    </lineage>
</organism>
<dbReference type="Proteomes" id="UP000324639">
    <property type="component" value="Chromosome Bgt_-05"/>
</dbReference>
<feature type="non-terminal residue" evidence="2">
    <location>
        <position position="1"/>
    </location>
</feature>
<accession>A0A9X9QCI4</accession>
<dbReference type="AlphaFoldDB" id="A0A9X9QCI4"/>
<keyword evidence="3" id="KW-1185">Reference proteome</keyword>
<feature type="region of interest" description="Disordered" evidence="1">
    <location>
        <begin position="1"/>
        <end position="25"/>
    </location>
</feature>
<protein>
    <submittedName>
        <fullName evidence="2">Bgt-50417</fullName>
    </submittedName>
</protein>
<feature type="compositionally biased region" description="Polar residues" evidence="1">
    <location>
        <begin position="1"/>
        <end position="14"/>
    </location>
</feature>
<gene>
    <name evidence="2" type="ORF">BGT96224V316_LOCUS3895</name>
</gene>
<evidence type="ECO:0000313" key="2">
    <source>
        <dbReference type="EMBL" id="VDB86330.1"/>
    </source>
</evidence>
<evidence type="ECO:0000313" key="3">
    <source>
        <dbReference type="Proteomes" id="UP000324639"/>
    </source>
</evidence>
<sequence length="78" mass="8706">RKEQYKASSANLRHSPSDPFTIPGRPTSLNPQFSAFIAPNGSPVPRGLNNFLILSEPHIDMKGRKSWPSHNFNSAYVQ</sequence>
<proteinExistence type="predicted"/>